<sequence length="215" mass="22732">MKKISLLLCMAFASFGVKAQIGINTANPKGTLDVEGETLVESYLIDTENAPARGNYLLLTRSKDSSPVGKVKMLDISLRNVAPVNMYTVILKNVKQDEVVSLNTGLDADKYVLAITGAVFTDAVSAANTSTNPKSYGAYSTEVTKISKGGVNYHAVNLSFKGAGTVSSQNGTWTFTLNVFEKSLVKDWGTFNGSVSASASPIYSGVSANTPLGLQ</sequence>
<dbReference type="OrthoDB" id="1247682at2"/>
<dbReference type="EMBL" id="LJOD01000003">
    <property type="protein sequence ID" value="KPE51810.1"/>
    <property type="molecule type" value="Genomic_DNA"/>
</dbReference>
<dbReference type="PATRIC" id="fig|253.9.peg.2901"/>
<proteinExistence type="predicted"/>
<evidence type="ECO:0000313" key="3">
    <source>
        <dbReference type="Proteomes" id="UP000037953"/>
    </source>
</evidence>
<feature type="signal peptide" evidence="1">
    <location>
        <begin position="1"/>
        <end position="19"/>
    </location>
</feature>
<dbReference type="RefSeq" id="WP_062697366.1">
    <property type="nucleotide sequence ID" value="NZ_LJOD01000003.1"/>
</dbReference>
<keyword evidence="1" id="KW-0732">Signal</keyword>
<dbReference type="AlphaFoldDB" id="A0A0N0ZXH0"/>
<gene>
    <name evidence="2" type="ORF">AOB46_06170</name>
</gene>
<evidence type="ECO:0000256" key="1">
    <source>
        <dbReference type="SAM" id="SignalP"/>
    </source>
</evidence>
<organism evidence="2 3">
    <name type="scientific">Chryseobacterium indologenes</name>
    <name type="common">Flavobacterium indologenes</name>
    <dbReference type="NCBI Taxonomy" id="253"/>
    <lineage>
        <taxon>Bacteria</taxon>
        <taxon>Pseudomonadati</taxon>
        <taxon>Bacteroidota</taxon>
        <taxon>Flavobacteriia</taxon>
        <taxon>Flavobacteriales</taxon>
        <taxon>Weeksellaceae</taxon>
        <taxon>Chryseobacterium group</taxon>
        <taxon>Chryseobacterium</taxon>
    </lineage>
</organism>
<accession>A0A0N0ZXH0</accession>
<dbReference type="Proteomes" id="UP000037953">
    <property type="component" value="Unassembled WGS sequence"/>
</dbReference>
<reference evidence="3" key="2">
    <citation type="submission" date="2015-09" db="EMBL/GenBank/DDBJ databases">
        <title>Draft genome sequence of a multidrug-resistant Chryseobacterium indologenes isolate from Malaysia.</title>
        <authorList>
            <person name="Yu C.Y."/>
            <person name="Ang G.Y."/>
            <person name="Chan K.-G."/>
        </authorList>
    </citation>
    <scope>NUCLEOTIDE SEQUENCE [LARGE SCALE GENOMIC DNA]</scope>
    <source>
        <strain evidence="3">CI_885</strain>
    </source>
</reference>
<feature type="chain" id="PRO_5005865283" evidence="1">
    <location>
        <begin position="20"/>
        <end position="215"/>
    </location>
</feature>
<reference evidence="2 3" key="1">
    <citation type="journal article" date="2015" name="Genom Data">
        <title>Draft genome sequence of a multidrug-resistant Chryseobacterium indologenes isolate from Malaysia.</title>
        <authorList>
            <person name="Yu C.Y."/>
            <person name="Ang G.Y."/>
            <person name="Cheng H.J."/>
            <person name="Cheong Y.M."/>
            <person name="Yin W.F."/>
            <person name="Chan K.G."/>
        </authorList>
    </citation>
    <scope>NUCLEOTIDE SEQUENCE [LARGE SCALE GENOMIC DNA]</scope>
    <source>
        <strain evidence="2 3">CI_885</strain>
    </source>
</reference>
<name>A0A0N0ZXH0_CHRID</name>
<evidence type="ECO:0000313" key="2">
    <source>
        <dbReference type="EMBL" id="KPE51810.1"/>
    </source>
</evidence>
<comment type="caution">
    <text evidence="2">The sequence shown here is derived from an EMBL/GenBank/DDBJ whole genome shotgun (WGS) entry which is preliminary data.</text>
</comment>
<protein>
    <submittedName>
        <fullName evidence="2">Uncharacterized protein</fullName>
    </submittedName>
</protein>